<gene>
    <name evidence="3" type="ORF">OCV66_11475</name>
</gene>
<dbReference type="EMBL" id="JAOQJE010000010">
    <property type="protein sequence ID" value="MCU6789699.1"/>
    <property type="molecule type" value="Genomic_DNA"/>
</dbReference>
<dbReference type="InterPro" id="IPR003509">
    <property type="entry name" value="UPF0102_YraN-like"/>
</dbReference>
<dbReference type="NCBIfam" id="TIGR00252">
    <property type="entry name" value="YraN family protein"/>
    <property type="match status" value="1"/>
</dbReference>
<dbReference type="InterPro" id="IPR011335">
    <property type="entry name" value="Restrct_endonuc-II-like"/>
</dbReference>
<evidence type="ECO:0000313" key="4">
    <source>
        <dbReference type="Proteomes" id="UP001652397"/>
    </source>
</evidence>
<reference evidence="3 4" key="1">
    <citation type="journal article" date="2021" name="ISME Commun">
        <title>Automated analysis of genomic sequences facilitates high-throughput and comprehensive description of bacteria.</title>
        <authorList>
            <person name="Hitch T.C.A."/>
        </authorList>
    </citation>
    <scope>NUCLEOTIDE SEQUENCE [LARGE SCALE GENOMIC DNA]</scope>
    <source>
        <strain evidence="3 4">Sanger_34</strain>
    </source>
</reference>
<sequence length="116" mass="13043">MKGAWGERAARAFLEQRGYRTEATNFRTRFGEIDMIARDGKYIVFIEVKTRKNDRFAAAREHVTAAKQARVIAAAEAWLQAHPSGLQPRFDVIEVYGEEGAPVPPRINHLENAFGG</sequence>
<proteinExistence type="inferred from homology"/>
<dbReference type="PANTHER" id="PTHR34039:SF1">
    <property type="entry name" value="UPF0102 PROTEIN YRAN"/>
    <property type="match status" value="1"/>
</dbReference>
<dbReference type="SUPFAM" id="SSF52980">
    <property type="entry name" value="Restriction endonuclease-like"/>
    <property type="match status" value="1"/>
</dbReference>
<dbReference type="NCBIfam" id="NF009150">
    <property type="entry name" value="PRK12497.1-3"/>
    <property type="match status" value="1"/>
</dbReference>
<dbReference type="Gene3D" id="3.40.1350.10">
    <property type="match status" value="1"/>
</dbReference>
<accession>A0ABT2U7E7</accession>
<evidence type="ECO:0000256" key="2">
    <source>
        <dbReference type="HAMAP-Rule" id="MF_00048"/>
    </source>
</evidence>
<dbReference type="Proteomes" id="UP001652397">
    <property type="component" value="Unassembled WGS sequence"/>
</dbReference>
<comment type="caution">
    <text evidence="3">The sequence shown here is derived from an EMBL/GenBank/DDBJ whole genome shotgun (WGS) entry which is preliminary data.</text>
</comment>
<protein>
    <recommendedName>
        <fullName evidence="2">UPF0102 protein OCV66_11475</fullName>
    </recommendedName>
</protein>
<name>A0ABT2U7E7_9FIRM</name>
<evidence type="ECO:0000313" key="3">
    <source>
        <dbReference type="EMBL" id="MCU6789699.1"/>
    </source>
</evidence>
<dbReference type="CDD" id="cd20736">
    <property type="entry name" value="PoNe_Nuclease"/>
    <property type="match status" value="1"/>
</dbReference>
<dbReference type="HAMAP" id="MF_00048">
    <property type="entry name" value="UPF0102"/>
    <property type="match status" value="1"/>
</dbReference>
<comment type="similarity">
    <text evidence="1 2">Belongs to the UPF0102 family.</text>
</comment>
<dbReference type="Pfam" id="PF02021">
    <property type="entry name" value="UPF0102"/>
    <property type="match status" value="1"/>
</dbReference>
<keyword evidence="4" id="KW-1185">Reference proteome</keyword>
<dbReference type="RefSeq" id="WP_242977951.1">
    <property type="nucleotide sequence ID" value="NZ_JAOQJE010000010.1"/>
</dbReference>
<dbReference type="InterPro" id="IPR011856">
    <property type="entry name" value="tRNA_endonuc-like_dom_sf"/>
</dbReference>
<evidence type="ECO:0000256" key="1">
    <source>
        <dbReference type="ARBA" id="ARBA00006738"/>
    </source>
</evidence>
<organism evidence="3 4">
    <name type="scientific">Agathobaculum ammoniilyticum</name>
    <dbReference type="NCBI Taxonomy" id="2981778"/>
    <lineage>
        <taxon>Bacteria</taxon>
        <taxon>Bacillati</taxon>
        <taxon>Bacillota</taxon>
        <taxon>Clostridia</taxon>
        <taxon>Eubacteriales</taxon>
        <taxon>Butyricicoccaceae</taxon>
        <taxon>Agathobaculum</taxon>
    </lineage>
</organism>
<dbReference type="PANTHER" id="PTHR34039">
    <property type="entry name" value="UPF0102 PROTEIN YRAN"/>
    <property type="match status" value="1"/>
</dbReference>